<feature type="transmembrane region" description="Helical" evidence="1">
    <location>
        <begin position="551"/>
        <end position="570"/>
    </location>
</feature>
<feature type="transmembrane region" description="Helical" evidence="1">
    <location>
        <begin position="36"/>
        <end position="55"/>
    </location>
</feature>
<feature type="transmembrane region" description="Helical" evidence="1">
    <location>
        <begin position="509"/>
        <end position="530"/>
    </location>
</feature>
<protein>
    <submittedName>
        <fullName evidence="2">Uncharacterized protein</fullName>
    </submittedName>
</protein>
<keyword evidence="1" id="KW-0472">Membrane</keyword>
<evidence type="ECO:0000313" key="2">
    <source>
        <dbReference type="EMBL" id="NMW65292.1"/>
    </source>
</evidence>
<feature type="transmembrane region" description="Helical" evidence="1">
    <location>
        <begin position="451"/>
        <end position="470"/>
    </location>
</feature>
<proteinExistence type="predicted"/>
<organism evidence="2 3">
    <name type="scientific">Mobiluncus mulieris</name>
    <dbReference type="NCBI Taxonomy" id="2052"/>
    <lineage>
        <taxon>Bacteria</taxon>
        <taxon>Bacillati</taxon>
        <taxon>Actinomycetota</taxon>
        <taxon>Actinomycetes</taxon>
        <taxon>Actinomycetales</taxon>
        <taxon>Actinomycetaceae</taxon>
        <taxon>Mobiluncus</taxon>
    </lineage>
</organism>
<feature type="transmembrane region" description="Helical" evidence="1">
    <location>
        <begin position="477"/>
        <end position="497"/>
    </location>
</feature>
<feature type="transmembrane region" description="Helical" evidence="1">
    <location>
        <begin position="343"/>
        <end position="360"/>
    </location>
</feature>
<dbReference type="AlphaFoldDB" id="A0A7Y0U1W1"/>
<keyword evidence="1" id="KW-0812">Transmembrane</keyword>
<reference evidence="2 3" key="1">
    <citation type="submission" date="2020-04" db="EMBL/GenBank/DDBJ databases">
        <title>Antimicrobial susceptibility and clonality of vaginal-derived multi-drug resistant Mobiluncus isolates in China.</title>
        <authorList>
            <person name="Zhang X."/>
        </authorList>
    </citation>
    <scope>NUCLEOTIDE SEQUENCE [LARGE SCALE GENOMIC DNA]</scope>
    <source>
        <strain evidence="2 3">13</strain>
    </source>
</reference>
<evidence type="ECO:0000256" key="1">
    <source>
        <dbReference type="SAM" id="Phobius"/>
    </source>
</evidence>
<feature type="transmembrane region" description="Helical" evidence="1">
    <location>
        <begin position="222"/>
        <end position="244"/>
    </location>
</feature>
<feature type="transmembrane region" description="Helical" evidence="1">
    <location>
        <begin position="6"/>
        <end position="29"/>
    </location>
</feature>
<evidence type="ECO:0000313" key="3">
    <source>
        <dbReference type="Proteomes" id="UP000578252"/>
    </source>
</evidence>
<dbReference type="Proteomes" id="UP000578252">
    <property type="component" value="Unassembled WGS sequence"/>
</dbReference>
<feature type="transmembrane region" description="Helical" evidence="1">
    <location>
        <begin position="61"/>
        <end position="83"/>
    </location>
</feature>
<feature type="transmembrane region" description="Helical" evidence="1">
    <location>
        <begin position="366"/>
        <end position="386"/>
    </location>
</feature>
<dbReference type="Pfam" id="PF20176">
    <property type="entry name" value="DUF6541"/>
    <property type="match status" value="2"/>
</dbReference>
<feature type="transmembrane region" description="Helical" evidence="1">
    <location>
        <begin position="104"/>
        <end position="122"/>
    </location>
</feature>
<name>A0A7Y0U1W1_9ACTO</name>
<dbReference type="RefSeq" id="WP_169772072.1">
    <property type="nucleotide sequence ID" value="NZ_JABCUR010000005.1"/>
</dbReference>
<accession>A0A7Y0U1W1</accession>
<feature type="transmembrane region" description="Helical" evidence="1">
    <location>
        <begin position="398"/>
        <end position="419"/>
    </location>
</feature>
<dbReference type="EMBL" id="JABCUR010000005">
    <property type="protein sequence ID" value="NMW65292.1"/>
    <property type="molecule type" value="Genomic_DNA"/>
</dbReference>
<gene>
    <name evidence="2" type="ORF">HHJ78_07075</name>
</gene>
<keyword evidence="1" id="KW-1133">Transmembrane helix</keyword>
<sequence>MLIAGLTAALGAAVVALIIPGWMVAWGLGIQGALRLVTAPALSLGVWAAVTWIAIGLHLPWRVWLVSPLMGLVLLPFVLGRLLTLRPGAKARWPQVPQTRLTRGWWLVGWICVFISGLPYLVATRAGGRVAQTWDVVFHLSAIRYTRERASASPWVAFAPLYNGEEIYYPNIFHNIVSLLPGSPVTVYTAITLVFLGLWPLMIGVFTLLTVVSLRGSTPDSYFMSGLAMLGAAMGINFPTLAVANYATPPYNLSLVATPGVIILGLMIYRLRPQPGLGLGAGASCGAKSGGASLCDSSRADASSRDSRDSRAIGCIPPSIEYLKSTWHRWHQVLSQALYSSQLFAWLGLGFFVAVCGLACTHPSAMFNLLLLLGIPFVAWLGWLLVKWRRARRTKILVGGGFAMLVFGMFAVVLLPRLIGMTKFANHRNNLAANALWMFADWPSGWVRPDFGITGIITTVAALGASVSLWRARRLGWLVWGFLISWVFYLLAAGPVWPGYFLAAPWYLQASRLASLVLMYSLPLAAYGFMRCLQSLEAFCLTRNLDVSMKSLQLALVGVLLVASSGATLWGRQAVIARSYDPQEIVRGTMLTAAEQDFIRHQAPHLPPQAVIWGAPQEGTAYWWILEGKRVVFPSLSWPRGDALRVMRDLNDGTLSAVSCRYLKQLGVTHYYVDTDRSAAGSRFGAYRWLWHENDVTFRLPESILTKVAEHPSGSINGSEFSGQRLYRVDLQTCSGQYSGV</sequence>
<feature type="transmembrane region" description="Helical" evidence="1">
    <location>
        <begin position="187"/>
        <end position="210"/>
    </location>
</feature>
<comment type="caution">
    <text evidence="2">The sequence shown here is derived from an EMBL/GenBank/DDBJ whole genome shotgun (WGS) entry which is preliminary data.</text>
</comment>
<feature type="transmembrane region" description="Helical" evidence="1">
    <location>
        <begin position="250"/>
        <end position="269"/>
    </location>
</feature>
<dbReference type="InterPro" id="IPR046671">
    <property type="entry name" value="DUF6541"/>
</dbReference>